<sequence>MFRENPGKVTIRIVTLSAVAIFLGFGAWLEANQPMMVRVACSVVAFALTAICFATIARLLTGKHRVLTLSTDGFQFSNIAPEFVPWSAVTSISVVPISFRGRQRSSLLEVKIKEPEWGKLTLTRAAKLNKLQTGAMWVPWVGEEASFESFLTTMKSYIRAHGGKVD</sequence>
<accession>A0A1R3V2W9</accession>
<dbReference type="Proteomes" id="UP000188388">
    <property type="component" value="Unassembled WGS sequence"/>
</dbReference>
<dbReference type="AlphaFoldDB" id="A0A1R3V2W9"/>
<organism evidence="2 3">
    <name type="scientific">Mesorhizobium prunaredense</name>
    <dbReference type="NCBI Taxonomy" id="1631249"/>
    <lineage>
        <taxon>Bacteria</taxon>
        <taxon>Pseudomonadati</taxon>
        <taxon>Pseudomonadota</taxon>
        <taxon>Alphaproteobacteria</taxon>
        <taxon>Hyphomicrobiales</taxon>
        <taxon>Phyllobacteriaceae</taxon>
        <taxon>Mesorhizobium</taxon>
    </lineage>
</organism>
<keyword evidence="3" id="KW-1185">Reference proteome</keyword>
<name>A0A1R3V2W9_9HYPH</name>
<proteinExistence type="predicted"/>
<evidence type="ECO:0000313" key="2">
    <source>
        <dbReference type="EMBL" id="SIT52741.1"/>
    </source>
</evidence>
<feature type="transmembrane region" description="Helical" evidence="1">
    <location>
        <begin position="35"/>
        <end position="60"/>
    </location>
</feature>
<dbReference type="EMBL" id="FTPD01000001">
    <property type="protein sequence ID" value="SIT52741.1"/>
    <property type="molecule type" value="Genomic_DNA"/>
</dbReference>
<protein>
    <submittedName>
        <fullName evidence="2">Uncharacterized protein</fullName>
    </submittedName>
</protein>
<keyword evidence="1" id="KW-0812">Transmembrane</keyword>
<feature type="transmembrane region" description="Helical" evidence="1">
    <location>
        <begin position="9"/>
        <end position="29"/>
    </location>
</feature>
<evidence type="ECO:0000313" key="3">
    <source>
        <dbReference type="Proteomes" id="UP000188388"/>
    </source>
</evidence>
<keyword evidence="1" id="KW-1133">Transmembrane helix</keyword>
<keyword evidence="1" id="KW-0472">Membrane</keyword>
<gene>
    <name evidence="2" type="ORF">BQ8794_10111</name>
</gene>
<evidence type="ECO:0000256" key="1">
    <source>
        <dbReference type="SAM" id="Phobius"/>
    </source>
</evidence>
<reference evidence="3" key="1">
    <citation type="submission" date="2017-01" db="EMBL/GenBank/DDBJ databases">
        <authorList>
            <person name="Brunel B."/>
        </authorList>
    </citation>
    <scope>NUCLEOTIDE SEQUENCE [LARGE SCALE GENOMIC DNA]</scope>
</reference>